<keyword evidence="3" id="KW-1185">Reference proteome</keyword>
<dbReference type="EMBL" id="JARBJD010000187">
    <property type="protein sequence ID" value="KAK2947958.1"/>
    <property type="molecule type" value="Genomic_DNA"/>
</dbReference>
<feature type="region of interest" description="Disordered" evidence="1">
    <location>
        <begin position="51"/>
        <end position="96"/>
    </location>
</feature>
<name>A0ABQ9X9M4_9EUKA</name>
<evidence type="ECO:0000256" key="1">
    <source>
        <dbReference type="SAM" id="MobiDB-lite"/>
    </source>
</evidence>
<dbReference type="Proteomes" id="UP001281761">
    <property type="component" value="Unassembled WGS sequence"/>
</dbReference>
<sequence>MPCPPSILGETLLSHKTRSHTTPPFTPASLHESILTQHFYRSPHLAIQTLPHPLFPPHHPLDTRQPTSTQSLPLLPQSSTALQPKHQQRQTDPSLSSSLRLPLASFSVQPAWIYPRSHLPLFHTIQKQLNILKSLNLIQPLLVPSI</sequence>
<proteinExistence type="predicted"/>
<protein>
    <submittedName>
        <fullName evidence="2">Uncharacterized protein</fullName>
    </submittedName>
</protein>
<comment type="caution">
    <text evidence="2">The sequence shown here is derived from an EMBL/GenBank/DDBJ whole genome shotgun (WGS) entry which is preliminary data.</text>
</comment>
<organism evidence="2 3">
    <name type="scientific">Blattamonas nauphoetae</name>
    <dbReference type="NCBI Taxonomy" id="2049346"/>
    <lineage>
        <taxon>Eukaryota</taxon>
        <taxon>Metamonada</taxon>
        <taxon>Preaxostyla</taxon>
        <taxon>Oxymonadida</taxon>
        <taxon>Blattamonas</taxon>
    </lineage>
</organism>
<accession>A0ABQ9X9M4</accession>
<feature type="compositionally biased region" description="Low complexity" evidence="1">
    <location>
        <begin position="65"/>
        <end position="84"/>
    </location>
</feature>
<reference evidence="2 3" key="1">
    <citation type="journal article" date="2022" name="bioRxiv">
        <title>Genomics of Preaxostyla Flagellates Illuminates Evolutionary Transitions and the Path Towards Mitochondrial Loss.</title>
        <authorList>
            <person name="Novak L.V.F."/>
            <person name="Treitli S.C."/>
            <person name="Pyrih J."/>
            <person name="Halakuc P."/>
            <person name="Pipaliya S.V."/>
            <person name="Vacek V."/>
            <person name="Brzon O."/>
            <person name="Soukal P."/>
            <person name="Eme L."/>
            <person name="Dacks J.B."/>
            <person name="Karnkowska A."/>
            <person name="Elias M."/>
            <person name="Hampl V."/>
        </authorList>
    </citation>
    <scope>NUCLEOTIDE SEQUENCE [LARGE SCALE GENOMIC DNA]</scope>
    <source>
        <strain evidence="2">NAU3</strain>
        <tissue evidence="2">Gut</tissue>
    </source>
</reference>
<evidence type="ECO:0000313" key="2">
    <source>
        <dbReference type="EMBL" id="KAK2947958.1"/>
    </source>
</evidence>
<gene>
    <name evidence="2" type="ORF">BLNAU_17082</name>
</gene>
<evidence type="ECO:0000313" key="3">
    <source>
        <dbReference type="Proteomes" id="UP001281761"/>
    </source>
</evidence>